<accession>A0A3P7K6S4</accession>
<dbReference type="EMBL" id="UYRX01001841">
    <property type="protein sequence ID" value="VDM92257.1"/>
    <property type="molecule type" value="Genomic_DNA"/>
</dbReference>
<dbReference type="Proteomes" id="UP000277928">
    <property type="component" value="Unassembled WGS sequence"/>
</dbReference>
<evidence type="ECO:0000313" key="1">
    <source>
        <dbReference type="EMBL" id="VDM92257.1"/>
    </source>
</evidence>
<gene>
    <name evidence="1" type="ORF">NLS_LOCUS9708</name>
</gene>
<reference evidence="1 2" key="1">
    <citation type="submission" date="2018-08" db="EMBL/GenBank/DDBJ databases">
        <authorList>
            <person name="Laetsch R D."/>
            <person name="Stevens L."/>
            <person name="Kumar S."/>
            <person name="Blaxter L. M."/>
        </authorList>
    </citation>
    <scope>NUCLEOTIDE SEQUENCE [LARGE SCALE GENOMIC DNA]</scope>
</reference>
<protein>
    <submittedName>
        <fullName evidence="1">Uncharacterized protein</fullName>
    </submittedName>
</protein>
<sequence length="249" mass="26338">MERISHLLGLDEFNDDGSASNSLTSFLNVTSKTSTLQLPLSVKAVNQLASNQQDTSPLHVSSLSSESVSDTALANADQQHVSAAASVTFAATAVHAQTAFPSPLGGSATLFSGWDDVPVTHVPLTDTATESPRHGTVLLTSATPLMPVPTYSVSVIPSHVNVSSSKVELVSKSAVKIPSTWADASSKVNIDLDDLGMKKKPQKHSVPMNQMTSIMSVPPTNRNILAKSIVFADVPQHRVSSDDMLDLLR</sequence>
<proteinExistence type="predicted"/>
<keyword evidence="2" id="KW-1185">Reference proteome</keyword>
<dbReference type="OrthoDB" id="10449765at2759"/>
<organism evidence="1 2">
    <name type="scientific">Litomosoides sigmodontis</name>
    <name type="common">Filarial nematode worm</name>
    <dbReference type="NCBI Taxonomy" id="42156"/>
    <lineage>
        <taxon>Eukaryota</taxon>
        <taxon>Metazoa</taxon>
        <taxon>Ecdysozoa</taxon>
        <taxon>Nematoda</taxon>
        <taxon>Chromadorea</taxon>
        <taxon>Rhabditida</taxon>
        <taxon>Spirurina</taxon>
        <taxon>Spiruromorpha</taxon>
        <taxon>Filarioidea</taxon>
        <taxon>Onchocercidae</taxon>
        <taxon>Litomosoides</taxon>
    </lineage>
</organism>
<name>A0A3P7K6S4_LITSI</name>
<evidence type="ECO:0000313" key="2">
    <source>
        <dbReference type="Proteomes" id="UP000277928"/>
    </source>
</evidence>
<dbReference type="AlphaFoldDB" id="A0A3P7K6S4"/>